<keyword evidence="8" id="KW-0067">ATP-binding</keyword>
<dbReference type="RefSeq" id="WP_257597193.1">
    <property type="nucleotide sequence ID" value="NZ_JANKHH010000008.1"/>
</dbReference>
<keyword evidence="5 14" id="KW-0808">Transferase</keyword>
<dbReference type="Gene3D" id="3.30.70.560">
    <property type="entry name" value="7,8-Dihydro-6-hydroxymethylpterin-pyrophosphokinase HPPK"/>
    <property type="match status" value="1"/>
</dbReference>
<dbReference type="GO" id="GO:0003848">
    <property type="term" value="F:2-amino-4-hydroxy-6-hydroxymethyldihydropteridine diphosphokinase activity"/>
    <property type="evidence" value="ECO:0007669"/>
    <property type="project" value="UniProtKB-EC"/>
</dbReference>
<dbReference type="Pfam" id="PF01288">
    <property type="entry name" value="HPPK"/>
    <property type="match status" value="1"/>
</dbReference>
<gene>
    <name evidence="14" type="primary">folK</name>
    <name evidence="14" type="ORF">NSO95_14890</name>
</gene>
<evidence type="ECO:0000256" key="2">
    <source>
        <dbReference type="ARBA" id="ARBA00005810"/>
    </source>
</evidence>
<evidence type="ECO:0000256" key="9">
    <source>
        <dbReference type="ARBA" id="ARBA00022909"/>
    </source>
</evidence>
<evidence type="ECO:0000256" key="7">
    <source>
        <dbReference type="ARBA" id="ARBA00022777"/>
    </source>
</evidence>
<keyword evidence="9" id="KW-0289">Folate biosynthesis</keyword>
<dbReference type="SUPFAM" id="SSF55083">
    <property type="entry name" value="6-hydroxymethyl-7,8-dihydropterin pyrophosphokinase, HPPK"/>
    <property type="match status" value="1"/>
</dbReference>
<protein>
    <recommendedName>
        <fullName evidence="4">2-amino-4-hydroxy-6-hydroxymethyldihydropteridine pyrophosphokinase</fullName>
        <ecNumber evidence="3">2.7.6.3</ecNumber>
    </recommendedName>
    <alternativeName>
        <fullName evidence="11">6-hydroxymethyl-7,8-dihydropterin pyrophosphokinase</fullName>
    </alternativeName>
    <alternativeName>
        <fullName evidence="12">7,8-dihydro-6-hydroxymethylpterin-pyrophosphokinase</fullName>
    </alternativeName>
</protein>
<keyword evidence="7" id="KW-0418">Kinase</keyword>
<comment type="caution">
    <text evidence="14">The sequence shown here is derived from an EMBL/GenBank/DDBJ whole genome shotgun (WGS) entry which is preliminary data.</text>
</comment>
<keyword evidence="15" id="KW-1185">Reference proteome</keyword>
<dbReference type="PANTHER" id="PTHR43071:SF1">
    <property type="entry name" value="2-AMINO-4-HYDROXY-6-HYDROXYMETHYLDIHYDROPTERIDINE PYROPHOSPHOKINASE"/>
    <property type="match status" value="1"/>
</dbReference>
<evidence type="ECO:0000313" key="15">
    <source>
        <dbReference type="Proteomes" id="UP001206067"/>
    </source>
</evidence>
<dbReference type="PANTHER" id="PTHR43071">
    <property type="entry name" value="2-AMINO-4-HYDROXY-6-HYDROXYMETHYLDIHYDROPTERIDINE PYROPHOSPHOKINASE"/>
    <property type="match status" value="1"/>
</dbReference>
<comment type="function">
    <text evidence="10">Catalyzes the transfer of pyrophosphate from adenosine triphosphate (ATP) to 6-hydroxymethyl-7,8-dihydropterin, an enzymatic step in folate biosynthesis pathway.</text>
</comment>
<accession>A0ABT1XXQ1</accession>
<name>A0ABT1XXQ1_9SPHN</name>
<proteinExistence type="inferred from homology"/>
<evidence type="ECO:0000259" key="13">
    <source>
        <dbReference type="Pfam" id="PF01288"/>
    </source>
</evidence>
<dbReference type="CDD" id="cd00483">
    <property type="entry name" value="HPPK"/>
    <property type="match status" value="1"/>
</dbReference>
<dbReference type="EC" id="2.7.6.3" evidence="3"/>
<comment type="pathway">
    <text evidence="1">Cofactor biosynthesis; tetrahydrofolate biosynthesis; 2-amino-4-hydroxy-6-hydroxymethyl-7,8-dihydropteridine diphosphate from 7,8-dihydroneopterin triphosphate: step 4/4.</text>
</comment>
<feature type="domain" description="7,8-dihydro-6-hydroxymethylpterin-pyrophosphokinase" evidence="13">
    <location>
        <begin position="8"/>
        <end position="136"/>
    </location>
</feature>
<evidence type="ECO:0000256" key="6">
    <source>
        <dbReference type="ARBA" id="ARBA00022741"/>
    </source>
</evidence>
<dbReference type="Proteomes" id="UP001206067">
    <property type="component" value="Unassembled WGS sequence"/>
</dbReference>
<dbReference type="InterPro" id="IPR000550">
    <property type="entry name" value="Hppk"/>
</dbReference>
<evidence type="ECO:0000256" key="8">
    <source>
        <dbReference type="ARBA" id="ARBA00022840"/>
    </source>
</evidence>
<reference evidence="14 15" key="1">
    <citation type="submission" date="2022-08" db="EMBL/GenBank/DDBJ databases">
        <title>Polyphasic taxonomy analysis of Qipengyuania sp.RS5-5.</title>
        <authorList>
            <person name="Xamxidin M."/>
            <person name="Wu M."/>
        </authorList>
    </citation>
    <scope>NUCLEOTIDE SEQUENCE [LARGE SCALE GENOMIC DNA]</scope>
    <source>
        <strain evidence="14 15">RS5-5</strain>
    </source>
</reference>
<sequence>MRQARYLLALGSNMRHAALGSPREVVATAIAALAEIGPVTARSRIIESAPLGPSLRRYANAAALVESELEPAHMLALLKRIERRFGRRRGQRWSARVLDLDIVLWSGGAWSSPELSVPHREFRRRSFVLGPAAQIAGDWRDPLSGLSLRQLNARLTKPSPLPR</sequence>
<keyword evidence="6" id="KW-0547">Nucleotide-binding</keyword>
<evidence type="ECO:0000256" key="12">
    <source>
        <dbReference type="ARBA" id="ARBA00033413"/>
    </source>
</evidence>
<evidence type="ECO:0000256" key="10">
    <source>
        <dbReference type="ARBA" id="ARBA00029409"/>
    </source>
</evidence>
<comment type="similarity">
    <text evidence="2">Belongs to the HPPK family.</text>
</comment>
<evidence type="ECO:0000256" key="5">
    <source>
        <dbReference type="ARBA" id="ARBA00022679"/>
    </source>
</evidence>
<organism evidence="14 15">
    <name type="scientific">Parerythrobacter lacustris</name>
    <dbReference type="NCBI Taxonomy" id="2969984"/>
    <lineage>
        <taxon>Bacteria</taxon>
        <taxon>Pseudomonadati</taxon>
        <taxon>Pseudomonadota</taxon>
        <taxon>Alphaproteobacteria</taxon>
        <taxon>Sphingomonadales</taxon>
        <taxon>Erythrobacteraceae</taxon>
        <taxon>Parerythrobacter</taxon>
    </lineage>
</organism>
<evidence type="ECO:0000256" key="11">
    <source>
        <dbReference type="ARBA" id="ARBA00029766"/>
    </source>
</evidence>
<evidence type="ECO:0000256" key="3">
    <source>
        <dbReference type="ARBA" id="ARBA00013253"/>
    </source>
</evidence>
<dbReference type="InterPro" id="IPR035907">
    <property type="entry name" value="Hppk_sf"/>
</dbReference>
<dbReference type="EMBL" id="JANKHH010000008">
    <property type="protein sequence ID" value="MCR2835232.1"/>
    <property type="molecule type" value="Genomic_DNA"/>
</dbReference>
<dbReference type="NCBIfam" id="TIGR01498">
    <property type="entry name" value="folK"/>
    <property type="match status" value="1"/>
</dbReference>
<evidence type="ECO:0000256" key="4">
    <source>
        <dbReference type="ARBA" id="ARBA00016218"/>
    </source>
</evidence>
<evidence type="ECO:0000313" key="14">
    <source>
        <dbReference type="EMBL" id="MCR2835232.1"/>
    </source>
</evidence>
<evidence type="ECO:0000256" key="1">
    <source>
        <dbReference type="ARBA" id="ARBA00005051"/>
    </source>
</evidence>